<dbReference type="GO" id="GO:0009847">
    <property type="term" value="P:spore germination"/>
    <property type="evidence" value="ECO:0007669"/>
    <property type="project" value="InterPro"/>
</dbReference>
<gene>
    <name evidence="4" type="ORF">SAMN02745207_00110</name>
</gene>
<dbReference type="PANTHER" id="PTHR22550:SF5">
    <property type="entry name" value="LEUCINE ZIPPER PROTEIN 4"/>
    <property type="match status" value="1"/>
</dbReference>
<evidence type="ECO:0000313" key="4">
    <source>
        <dbReference type="EMBL" id="SHH13696.1"/>
    </source>
</evidence>
<reference evidence="4 5" key="1">
    <citation type="submission" date="2016-11" db="EMBL/GenBank/DDBJ databases">
        <authorList>
            <person name="Jaros S."/>
            <person name="Januszkiewicz K."/>
            <person name="Wedrychowicz H."/>
        </authorList>
    </citation>
    <scope>NUCLEOTIDE SEQUENCE [LARGE SCALE GENOMIC DNA]</scope>
    <source>
        <strain evidence="4 5">DSM 8605</strain>
    </source>
</reference>
<keyword evidence="3" id="KW-1133">Transmembrane helix</keyword>
<comment type="similarity">
    <text evidence="1">Belongs to the GerABKA family.</text>
</comment>
<organism evidence="4 5">
    <name type="scientific">Clostridium grantii DSM 8605</name>
    <dbReference type="NCBI Taxonomy" id="1121316"/>
    <lineage>
        <taxon>Bacteria</taxon>
        <taxon>Bacillati</taxon>
        <taxon>Bacillota</taxon>
        <taxon>Clostridia</taxon>
        <taxon>Eubacteriales</taxon>
        <taxon>Clostridiaceae</taxon>
        <taxon>Clostridium</taxon>
    </lineage>
</organism>
<feature type="transmembrane region" description="Helical" evidence="3">
    <location>
        <begin position="345"/>
        <end position="362"/>
    </location>
</feature>
<keyword evidence="5" id="KW-1185">Reference proteome</keyword>
<dbReference type="PIRSF" id="PIRSF005690">
    <property type="entry name" value="GerBA"/>
    <property type="match status" value="1"/>
</dbReference>
<feature type="transmembrane region" description="Helical" evidence="3">
    <location>
        <begin position="397"/>
        <end position="414"/>
    </location>
</feature>
<dbReference type="STRING" id="1121316.SAMN02745207_00110"/>
<evidence type="ECO:0000256" key="3">
    <source>
        <dbReference type="SAM" id="Phobius"/>
    </source>
</evidence>
<sequence>MSKEIYKKPIEQKDYSTEYVLTNSLDENIKMFQSNIFNNDDSIIYRYITNKASGIKFCLIFIDGMSRTTVINENIIDPIIRDNIDTNKDIAYYIMENVLRTDENQETQDINLAVTKVLYGDTLLFIENLNRIIFVNTKGWSKRSVKESEGEAVVRGPKEAFTESININTTLIRRKITSPKLKFNYSELGSVTKTKISLCYIEGLASQEILDDLKSRIDKIQIDGVLESSYIEESIKDHPYSIFETVGTTERPDTIAGKLLEGRIAILCDGTPFVMTIPFLFEEYFQVNEDYYSNFIYGTLNRMLRMLAFLFATSVPALYVALTTFHQELIPTPLVLGVAAAEKGVPFPTVVEALLMMVAFELLREAGTRMPKNIGQAISIVGALVLGDAAVNANFVSAPMVIVVAITAISGFALPKMVTSILVIRFTILFASSFLGLYGYIFEAIGISLYLFSMKSFGVDYMYSYGRIGLKDLKDVYVRASWENLKKKKKFIIGDKNQ</sequence>
<dbReference type="Pfam" id="PF03323">
    <property type="entry name" value="GerA"/>
    <property type="match status" value="1"/>
</dbReference>
<keyword evidence="2 3" id="KW-0472">Membrane</keyword>
<dbReference type="RefSeq" id="WP_073335902.1">
    <property type="nucleotide sequence ID" value="NZ_FQXM01000002.1"/>
</dbReference>
<keyword evidence="3" id="KW-0812">Transmembrane</keyword>
<dbReference type="OrthoDB" id="9772630at2"/>
<feature type="transmembrane region" description="Helical" evidence="3">
    <location>
        <begin position="306"/>
        <end position="325"/>
    </location>
</feature>
<feature type="transmembrane region" description="Helical" evidence="3">
    <location>
        <begin position="426"/>
        <end position="452"/>
    </location>
</feature>
<evidence type="ECO:0000256" key="2">
    <source>
        <dbReference type="ARBA" id="ARBA00023136"/>
    </source>
</evidence>
<dbReference type="EMBL" id="FQXM01000002">
    <property type="protein sequence ID" value="SHH13696.1"/>
    <property type="molecule type" value="Genomic_DNA"/>
</dbReference>
<dbReference type="InterPro" id="IPR004995">
    <property type="entry name" value="Spore_Ger"/>
</dbReference>
<dbReference type="AlphaFoldDB" id="A0A1M5QIG4"/>
<evidence type="ECO:0000256" key="1">
    <source>
        <dbReference type="ARBA" id="ARBA00005278"/>
    </source>
</evidence>
<evidence type="ECO:0000313" key="5">
    <source>
        <dbReference type="Proteomes" id="UP000184447"/>
    </source>
</evidence>
<protein>
    <submittedName>
        <fullName evidence="4">Spore germination protein KA</fullName>
    </submittedName>
</protein>
<dbReference type="Proteomes" id="UP000184447">
    <property type="component" value="Unassembled WGS sequence"/>
</dbReference>
<dbReference type="GO" id="GO:0016020">
    <property type="term" value="C:membrane"/>
    <property type="evidence" value="ECO:0007669"/>
    <property type="project" value="InterPro"/>
</dbReference>
<proteinExistence type="inferred from homology"/>
<accession>A0A1M5QIG4</accession>
<dbReference type="InterPro" id="IPR050768">
    <property type="entry name" value="UPF0353/GerABKA_families"/>
</dbReference>
<dbReference type="PANTHER" id="PTHR22550">
    <property type="entry name" value="SPORE GERMINATION PROTEIN"/>
    <property type="match status" value="1"/>
</dbReference>
<name>A0A1M5QIG4_9CLOT</name>